<keyword evidence="3" id="KW-0808">Transferase</keyword>
<evidence type="ECO:0000256" key="1">
    <source>
        <dbReference type="ARBA" id="ARBA00022898"/>
    </source>
</evidence>
<gene>
    <name evidence="3" type="primary">sufS</name>
    <name evidence="3" type="ORF">Poly59_29050</name>
</gene>
<sequence>MATGKNSSAISSADHSKAARITPSAAAGFTADAEKLQNDPWGWWREQMPITDQWAYFDHAAVAPLSGPATEAIKRWGDQAACQGDTVWPQWSASLGRLRDATAVLLNCALAEICLIPNTTTGINIVAEGFPWQSGDNVILPDGEFPSNLFPWMNQQSKGVEVRMIPRRSATNGCGEVHVDDLIDAIDDSTRIIAVSWVGYSSGFRLDIDDLVRRAHEKGVLVFLDAIQGLGVFPLDLAQTPVDFLAADGHKWLLGPEGAGVAMIRRQHLELLRCTNVGWGSVKNSANFNAPTFALRDDATRFEPGSANMVGGTALAASMEIFLQIRRVHGNDAIQNQVVELIKSLDSQLRSLGATTELPTLTHQRSGILNFSVPGIDPSTFRERGLQKNVVTSCRGKGVRASVHAYNNDDDIARLVEVARSFC</sequence>
<dbReference type="InterPro" id="IPR000192">
    <property type="entry name" value="Aminotrans_V_dom"/>
</dbReference>
<dbReference type="RefSeq" id="WP_246151640.1">
    <property type="nucleotide sequence ID" value="NZ_SJPX01000003.1"/>
</dbReference>
<dbReference type="Gene3D" id="3.90.1150.10">
    <property type="entry name" value="Aspartate Aminotransferase, domain 1"/>
    <property type="match status" value="1"/>
</dbReference>
<reference evidence="3 4" key="1">
    <citation type="submission" date="2019-02" db="EMBL/GenBank/DDBJ databases">
        <title>Deep-cultivation of Planctomycetes and their phenomic and genomic characterization uncovers novel biology.</title>
        <authorList>
            <person name="Wiegand S."/>
            <person name="Jogler M."/>
            <person name="Boedeker C."/>
            <person name="Pinto D."/>
            <person name="Vollmers J."/>
            <person name="Rivas-Marin E."/>
            <person name="Kohn T."/>
            <person name="Peeters S.H."/>
            <person name="Heuer A."/>
            <person name="Rast P."/>
            <person name="Oberbeckmann S."/>
            <person name="Bunk B."/>
            <person name="Jeske O."/>
            <person name="Meyerdierks A."/>
            <person name="Storesund J.E."/>
            <person name="Kallscheuer N."/>
            <person name="Luecker S."/>
            <person name="Lage O.M."/>
            <person name="Pohl T."/>
            <person name="Merkel B.J."/>
            <person name="Hornburger P."/>
            <person name="Mueller R.-W."/>
            <person name="Bruemmer F."/>
            <person name="Labrenz M."/>
            <person name="Spormann A.M."/>
            <person name="Op Den Camp H."/>
            <person name="Overmann J."/>
            <person name="Amann R."/>
            <person name="Jetten M.S.M."/>
            <person name="Mascher T."/>
            <person name="Medema M.H."/>
            <person name="Devos D.P."/>
            <person name="Kaster A.-K."/>
            <person name="Ovreas L."/>
            <person name="Rohde M."/>
            <person name="Galperin M.Y."/>
            <person name="Jogler C."/>
        </authorList>
    </citation>
    <scope>NUCLEOTIDE SEQUENCE [LARGE SCALE GENOMIC DNA]</scope>
    <source>
        <strain evidence="3 4">Poly59</strain>
    </source>
</reference>
<evidence type="ECO:0000259" key="2">
    <source>
        <dbReference type="Pfam" id="PF00266"/>
    </source>
</evidence>
<dbReference type="InterPro" id="IPR015424">
    <property type="entry name" value="PyrdxlP-dep_Trfase"/>
</dbReference>
<dbReference type="InterPro" id="IPR015422">
    <property type="entry name" value="PyrdxlP-dep_Trfase_small"/>
</dbReference>
<dbReference type="GO" id="GO:0031071">
    <property type="term" value="F:cysteine desulfurase activity"/>
    <property type="evidence" value="ECO:0007669"/>
    <property type="project" value="UniProtKB-EC"/>
</dbReference>
<accession>A0A5C6ENJ0</accession>
<dbReference type="Pfam" id="PF00266">
    <property type="entry name" value="Aminotran_5"/>
    <property type="match status" value="1"/>
</dbReference>
<dbReference type="Gene3D" id="3.40.640.10">
    <property type="entry name" value="Type I PLP-dependent aspartate aminotransferase-like (Major domain)"/>
    <property type="match status" value="1"/>
</dbReference>
<dbReference type="PANTHER" id="PTHR43586">
    <property type="entry name" value="CYSTEINE DESULFURASE"/>
    <property type="match status" value="1"/>
</dbReference>
<comment type="caution">
    <text evidence="3">The sequence shown here is derived from an EMBL/GenBank/DDBJ whole genome shotgun (WGS) entry which is preliminary data.</text>
</comment>
<proteinExistence type="predicted"/>
<name>A0A5C6ENJ0_9BACT</name>
<feature type="domain" description="Aminotransferase class V" evidence="2">
    <location>
        <begin position="90"/>
        <end position="415"/>
    </location>
</feature>
<organism evidence="3 4">
    <name type="scientific">Rubripirellula reticaptiva</name>
    <dbReference type="NCBI Taxonomy" id="2528013"/>
    <lineage>
        <taxon>Bacteria</taxon>
        <taxon>Pseudomonadati</taxon>
        <taxon>Planctomycetota</taxon>
        <taxon>Planctomycetia</taxon>
        <taxon>Pirellulales</taxon>
        <taxon>Pirellulaceae</taxon>
        <taxon>Rubripirellula</taxon>
    </lineage>
</organism>
<dbReference type="AlphaFoldDB" id="A0A5C6ENJ0"/>
<dbReference type="InterPro" id="IPR015421">
    <property type="entry name" value="PyrdxlP-dep_Trfase_major"/>
</dbReference>
<dbReference type="PANTHER" id="PTHR43586:SF15">
    <property type="entry name" value="BLR3095 PROTEIN"/>
    <property type="match status" value="1"/>
</dbReference>
<keyword evidence="1" id="KW-0663">Pyridoxal phosphate</keyword>
<dbReference type="EMBL" id="SJPX01000003">
    <property type="protein sequence ID" value="TWU51313.1"/>
    <property type="molecule type" value="Genomic_DNA"/>
</dbReference>
<dbReference type="Proteomes" id="UP000317977">
    <property type="component" value="Unassembled WGS sequence"/>
</dbReference>
<keyword evidence="4" id="KW-1185">Reference proteome</keyword>
<protein>
    <submittedName>
        <fullName evidence="3">Cysteine desulfurase</fullName>
        <ecNumber evidence="3">2.8.1.7</ecNumber>
    </submittedName>
</protein>
<dbReference type="SUPFAM" id="SSF53383">
    <property type="entry name" value="PLP-dependent transferases"/>
    <property type="match status" value="1"/>
</dbReference>
<evidence type="ECO:0000313" key="3">
    <source>
        <dbReference type="EMBL" id="TWU51313.1"/>
    </source>
</evidence>
<evidence type="ECO:0000313" key="4">
    <source>
        <dbReference type="Proteomes" id="UP000317977"/>
    </source>
</evidence>
<dbReference type="EC" id="2.8.1.7" evidence="3"/>